<keyword evidence="3" id="KW-1185">Reference proteome</keyword>
<evidence type="ECO:0000313" key="2">
    <source>
        <dbReference type="EMBL" id="SFJ67057.1"/>
    </source>
</evidence>
<protein>
    <recommendedName>
        <fullName evidence="1">DUF2760 domain-containing protein</fullName>
    </recommendedName>
</protein>
<dbReference type="OrthoDB" id="21395at2"/>
<dbReference type="InterPro" id="IPR021212">
    <property type="entry name" value="DUF2760"/>
</dbReference>
<feature type="domain" description="DUF2760" evidence="1">
    <location>
        <begin position="54"/>
        <end position="176"/>
    </location>
</feature>
<dbReference type="RefSeq" id="WP_092057102.1">
    <property type="nucleotide sequence ID" value="NZ_FOQD01000028.1"/>
</dbReference>
<name>A0A1I3TC28_9PLAN</name>
<dbReference type="Proteomes" id="UP000199518">
    <property type="component" value="Unassembled WGS sequence"/>
</dbReference>
<dbReference type="STRING" id="1576369.SAMN05421753_12822"/>
<dbReference type="AlphaFoldDB" id="A0A1I3TC28"/>
<accession>A0A1I3TC28</accession>
<dbReference type="Pfam" id="PF10816">
    <property type="entry name" value="DUF2760"/>
    <property type="match status" value="1"/>
</dbReference>
<evidence type="ECO:0000313" key="3">
    <source>
        <dbReference type="Proteomes" id="UP000199518"/>
    </source>
</evidence>
<dbReference type="EMBL" id="FOQD01000028">
    <property type="protein sequence ID" value="SFJ67057.1"/>
    <property type="molecule type" value="Genomic_DNA"/>
</dbReference>
<sequence>MGRLGLAFRIFFEVLFNQNRAEQVRALEAEPAAEPVPAPVAAPTPVTKPVSARSDALTLLETLQREARLLDFIQEEISAYSDQQVGSAVRDVHRGCRAVFQRLFSLAPAIDTPEGSRLTLQGNESAAKIRLVGKVVDQRPLSGVVVHPGWRAEKCDVPTWQGTPETKDILAPAEVELA</sequence>
<reference evidence="3" key="1">
    <citation type="submission" date="2016-10" db="EMBL/GenBank/DDBJ databases">
        <authorList>
            <person name="Varghese N."/>
            <person name="Submissions S."/>
        </authorList>
    </citation>
    <scope>NUCLEOTIDE SEQUENCE [LARGE SCALE GENOMIC DNA]</scope>
    <source>
        <strain evidence="3">DSM 26348</strain>
    </source>
</reference>
<evidence type="ECO:0000259" key="1">
    <source>
        <dbReference type="Pfam" id="PF10816"/>
    </source>
</evidence>
<proteinExistence type="predicted"/>
<organism evidence="2 3">
    <name type="scientific">Planctomicrobium piriforme</name>
    <dbReference type="NCBI Taxonomy" id="1576369"/>
    <lineage>
        <taxon>Bacteria</taxon>
        <taxon>Pseudomonadati</taxon>
        <taxon>Planctomycetota</taxon>
        <taxon>Planctomycetia</taxon>
        <taxon>Planctomycetales</taxon>
        <taxon>Planctomycetaceae</taxon>
        <taxon>Planctomicrobium</taxon>
    </lineage>
</organism>
<gene>
    <name evidence="2" type="ORF">SAMN05421753_12822</name>
</gene>